<protein>
    <submittedName>
        <fullName evidence="1">Uncharacterized protein</fullName>
    </submittedName>
</protein>
<evidence type="ECO:0000313" key="1">
    <source>
        <dbReference type="EMBL" id="MEQ2195345.1"/>
    </source>
</evidence>
<keyword evidence="2" id="KW-1185">Reference proteome</keyword>
<sequence length="123" mass="14020">MVRRFLIQFSDLEVHLQNKRSSHSVKSGTHTTIPLLHMWLVMQEDMQPSVNNLPASALYAFNCSIHHVISREARLPRDILTCRCRSFNTSCIPHACTPPVLQPSPTYCNDLSALIKIHCLKLK</sequence>
<proteinExistence type="predicted"/>
<organism evidence="1 2">
    <name type="scientific">Xenoophorus captivus</name>
    <dbReference type="NCBI Taxonomy" id="1517983"/>
    <lineage>
        <taxon>Eukaryota</taxon>
        <taxon>Metazoa</taxon>
        <taxon>Chordata</taxon>
        <taxon>Craniata</taxon>
        <taxon>Vertebrata</taxon>
        <taxon>Euteleostomi</taxon>
        <taxon>Actinopterygii</taxon>
        <taxon>Neopterygii</taxon>
        <taxon>Teleostei</taxon>
        <taxon>Neoteleostei</taxon>
        <taxon>Acanthomorphata</taxon>
        <taxon>Ovalentaria</taxon>
        <taxon>Atherinomorphae</taxon>
        <taxon>Cyprinodontiformes</taxon>
        <taxon>Goodeidae</taxon>
        <taxon>Xenoophorus</taxon>
    </lineage>
</organism>
<comment type="caution">
    <text evidence="1">The sequence shown here is derived from an EMBL/GenBank/DDBJ whole genome shotgun (WGS) entry which is preliminary data.</text>
</comment>
<name>A0ABV0QHR2_9TELE</name>
<accession>A0ABV0QHR2</accession>
<reference evidence="1 2" key="1">
    <citation type="submission" date="2021-06" db="EMBL/GenBank/DDBJ databases">
        <authorList>
            <person name="Palmer J.M."/>
        </authorList>
    </citation>
    <scope>NUCLEOTIDE SEQUENCE [LARGE SCALE GENOMIC DNA]</scope>
    <source>
        <strain evidence="1 2">XC_2019</strain>
        <tissue evidence="1">Muscle</tissue>
    </source>
</reference>
<dbReference type="EMBL" id="JAHRIN010010820">
    <property type="protein sequence ID" value="MEQ2195345.1"/>
    <property type="molecule type" value="Genomic_DNA"/>
</dbReference>
<gene>
    <name evidence="1" type="ORF">XENOCAPTIV_011273</name>
</gene>
<evidence type="ECO:0000313" key="2">
    <source>
        <dbReference type="Proteomes" id="UP001434883"/>
    </source>
</evidence>
<dbReference type="Proteomes" id="UP001434883">
    <property type="component" value="Unassembled WGS sequence"/>
</dbReference>